<organism evidence="1 2">
    <name type="scientific">Candidatus Borkfalkia avistercoris</name>
    <dbReference type="NCBI Taxonomy" id="2838504"/>
    <lineage>
        <taxon>Bacteria</taxon>
        <taxon>Bacillati</taxon>
        <taxon>Bacillota</taxon>
        <taxon>Clostridia</taxon>
        <taxon>Christensenellales</taxon>
        <taxon>Christensenellaceae</taxon>
        <taxon>Candidatus Borkfalkia</taxon>
    </lineage>
</organism>
<reference evidence="1" key="2">
    <citation type="submission" date="2021-04" db="EMBL/GenBank/DDBJ databases">
        <authorList>
            <person name="Gilroy R."/>
        </authorList>
    </citation>
    <scope>NUCLEOTIDE SEQUENCE</scope>
    <source>
        <strain evidence="1">CHK187-5294</strain>
    </source>
</reference>
<protein>
    <recommendedName>
        <fullName evidence="3">Chorion class high-cysteine HCB protein 13</fullName>
    </recommendedName>
</protein>
<accession>A0A9D2CYN8</accession>
<dbReference type="Proteomes" id="UP000824132">
    <property type="component" value="Unassembled WGS sequence"/>
</dbReference>
<reference evidence="1" key="1">
    <citation type="journal article" date="2021" name="PeerJ">
        <title>Extensive microbial diversity within the chicken gut microbiome revealed by metagenomics and culture.</title>
        <authorList>
            <person name="Gilroy R."/>
            <person name="Ravi A."/>
            <person name="Getino M."/>
            <person name="Pursley I."/>
            <person name="Horton D.L."/>
            <person name="Alikhan N.F."/>
            <person name="Baker D."/>
            <person name="Gharbi K."/>
            <person name="Hall N."/>
            <person name="Watson M."/>
            <person name="Adriaenssens E.M."/>
            <person name="Foster-Nyarko E."/>
            <person name="Jarju S."/>
            <person name="Secka A."/>
            <person name="Antonio M."/>
            <person name="Oren A."/>
            <person name="Chaudhuri R.R."/>
            <person name="La Ragione R."/>
            <person name="Hildebrand F."/>
            <person name="Pallen M.J."/>
        </authorList>
    </citation>
    <scope>NUCLEOTIDE SEQUENCE</scope>
    <source>
        <strain evidence="1">CHK187-5294</strain>
    </source>
</reference>
<comment type="caution">
    <text evidence="1">The sequence shown here is derived from an EMBL/GenBank/DDBJ whole genome shotgun (WGS) entry which is preliminary data.</text>
</comment>
<evidence type="ECO:0000313" key="2">
    <source>
        <dbReference type="Proteomes" id="UP000824132"/>
    </source>
</evidence>
<dbReference type="AlphaFoldDB" id="A0A9D2CYN8"/>
<proteinExistence type="predicted"/>
<sequence>MNCFGTFGNNTCLWLLIILLILCFCGNGKLDGILNSCYTPLIIAAAYCVIKKGGLCNILSGCCK</sequence>
<dbReference type="EMBL" id="DXCL01000020">
    <property type="protein sequence ID" value="HIZ03290.1"/>
    <property type="molecule type" value="Genomic_DNA"/>
</dbReference>
<name>A0A9D2CYN8_9FIRM</name>
<gene>
    <name evidence="1" type="ORF">H9727_03305</name>
</gene>
<evidence type="ECO:0008006" key="3">
    <source>
        <dbReference type="Google" id="ProtNLM"/>
    </source>
</evidence>
<evidence type="ECO:0000313" key="1">
    <source>
        <dbReference type="EMBL" id="HIZ03290.1"/>
    </source>
</evidence>